<evidence type="ECO:0000256" key="2">
    <source>
        <dbReference type="SAM" id="Phobius"/>
    </source>
</evidence>
<organism evidence="4 5">
    <name type="scientific">Turnera subulata</name>
    <dbReference type="NCBI Taxonomy" id="218843"/>
    <lineage>
        <taxon>Eukaryota</taxon>
        <taxon>Viridiplantae</taxon>
        <taxon>Streptophyta</taxon>
        <taxon>Embryophyta</taxon>
        <taxon>Tracheophyta</taxon>
        <taxon>Spermatophyta</taxon>
        <taxon>Magnoliopsida</taxon>
        <taxon>eudicotyledons</taxon>
        <taxon>Gunneridae</taxon>
        <taxon>Pentapetalae</taxon>
        <taxon>rosids</taxon>
        <taxon>fabids</taxon>
        <taxon>Malpighiales</taxon>
        <taxon>Passifloraceae</taxon>
        <taxon>Turnera</taxon>
    </lineage>
</organism>
<dbReference type="EMBL" id="JAKUCV010001189">
    <property type="protein sequence ID" value="KAJ4847325.1"/>
    <property type="molecule type" value="Genomic_DNA"/>
</dbReference>
<reference evidence="4" key="2">
    <citation type="journal article" date="2023" name="Plants (Basel)">
        <title>Annotation of the Turnera subulata (Passifloraceae) Draft Genome Reveals the S-Locus Evolved after the Divergence of Turneroideae from Passifloroideae in a Stepwise Manner.</title>
        <authorList>
            <person name="Henning P.M."/>
            <person name="Roalson E.H."/>
            <person name="Mir W."/>
            <person name="McCubbin A.G."/>
            <person name="Shore J.S."/>
        </authorList>
    </citation>
    <scope>NUCLEOTIDE SEQUENCE</scope>
    <source>
        <strain evidence="4">F60SS</strain>
    </source>
</reference>
<reference evidence="4" key="1">
    <citation type="submission" date="2022-02" db="EMBL/GenBank/DDBJ databases">
        <authorList>
            <person name="Henning P.M."/>
            <person name="McCubbin A.G."/>
            <person name="Shore J.S."/>
        </authorList>
    </citation>
    <scope>NUCLEOTIDE SEQUENCE</scope>
    <source>
        <strain evidence="4">F60SS</strain>
        <tissue evidence="4">Leaves</tissue>
    </source>
</reference>
<dbReference type="Proteomes" id="UP001141552">
    <property type="component" value="Unassembled WGS sequence"/>
</dbReference>
<keyword evidence="2" id="KW-0472">Membrane</keyword>
<keyword evidence="2" id="KW-1133">Transmembrane helix</keyword>
<dbReference type="OrthoDB" id="1707487at2759"/>
<feature type="region of interest" description="Disordered" evidence="1">
    <location>
        <begin position="93"/>
        <end position="121"/>
    </location>
</feature>
<evidence type="ECO:0000256" key="1">
    <source>
        <dbReference type="SAM" id="MobiDB-lite"/>
    </source>
</evidence>
<feature type="domain" description="Zinc knuckle CX2CX4HX4C" evidence="3">
    <location>
        <begin position="13"/>
        <end position="45"/>
    </location>
</feature>
<evidence type="ECO:0000313" key="4">
    <source>
        <dbReference type="EMBL" id="KAJ4847325.1"/>
    </source>
</evidence>
<evidence type="ECO:0000259" key="3">
    <source>
        <dbReference type="Pfam" id="PF14392"/>
    </source>
</evidence>
<protein>
    <recommendedName>
        <fullName evidence="3">Zinc knuckle CX2CX4HX4C domain-containing protein</fullName>
    </recommendedName>
</protein>
<dbReference type="Pfam" id="PF14392">
    <property type="entry name" value="zf-CCHC_4"/>
    <property type="match status" value="1"/>
</dbReference>
<name>A0A9Q0GE11_9ROSI</name>
<feature type="transmembrane region" description="Helical" evidence="2">
    <location>
        <begin position="227"/>
        <end position="246"/>
    </location>
</feature>
<comment type="caution">
    <text evidence="4">The sequence shown here is derived from an EMBL/GenBank/DDBJ whole genome shotgun (WGS) entry which is preliminary data.</text>
</comment>
<gene>
    <name evidence="4" type="ORF">Tsubulata_037254</name>
</gene>
<sequence>MPLLPGVACLDPTGKEIWVRFQYERLREICYRCSRFTHPTSRCPKPSRPGEGIERPTKDNYGPWMRAKELLGKHYPAKKQVPLDVQDEQMENGKMQDLDGDNNADITSSLPDGTGGGSVSKKRKVMEEAILSLIKENAPRAHTGMMNTVAELITDLHDASPIHASASKPSWKKMARATKVKYQPSTLELVQAFDIVAEGRSLELDGGQQHAGDTGVPAVPLLGSRCVVILSPIFPLVVGGILRLFLSLLGEKQIPRLAVQVLCFEMF</sequence>
<keyword evidence="5" id="KW-1185">Reference proteome</keyword>
<dbReference type="AlphaFoldDB" id="A0A9Q0GE11"/>
<dbReference type="InterPro" id="IPR025836">
    <property type="entry name" value="Zn_knuckle_CX2CX4HX4C"/>
</dbReference>
<feature type="region of interest" description="Disordered" evidence="1">
    <location>
        <begin position="40"/>
        <end position="62"/>
    </location>
</feature>
<evidence type="ECO:0000313" key="5">
    <source>
        <dbReference type="Proteomes" id="UP001141552"/>
    </source>
</evidence>
<keyword evidence="2" id="KW-0812">Transmembrane</keyword>
<accession>A0A9Q0GE11</accession>
<proteinExistence type="predicted"/>